<evidence type="ECO:0000256" key="4">
    <source>
        <dbReference type="PROSITE-ProRule" id="PRU00169"/>
    </source>
</evidence>
<dbReference type="GO" id="GO:0043565">
    <property type="term" value="F:sequence-specific DNA binding"/>
    <property type="evidence" value="ECO:0007669"/>
    <property type="project" value="InterPro"/>
</dbReference>
<dbReference type="InterPro" id="IPR011006">
    <property type="entry name" value="CheY-like_superfamily"/>
</dbReference>
<evidence type="ECO:0000259" key="6">
    <source>
        <dbReference type="PROSITE" id="PS50110"/>
    </source>
</evidence>
<proteinExistence type="predicted"/>
<dbReference type="InterPro" id="IPR009057">
    <property type="entry name" value="Homeodomain-like_sf"/>
</dbReference>
<organism evidence="7 8">
    <name type="scientific">Gibbsiella quercinecans</name>
    <dbReference type="NCBI Taxonomy" id="929813"/>
    <lineage>
        <taxon>Bacteria</taxon>
        <taxon>Pseudomonadati</taxon>
        <taxon>Pseudomonadota</taxon>
        <taxon>Gammaproteobacteria</taxon>
        <taxon>Enterobacterales</taxon>
        <taxon>Yersiniaceae</taxon>
        <taxon>Gibbsiella</taxon>
    </lineage>
</organism>
<dbReference type="GO" id="GO:0000160">
    <property type="term" value="P:phosphorelay signal transduction system"/>
    <property type="evidence" value="ECO:0007669"/>
    <property type="project" value="InterPro"/>
</dbReference>
<evidence type="ECO:0000256" key="1">
    <source>
        <dbReference type="ARBA" id="ARBA00023015"/>
    </source>
</evidence>
<dbReference type="InterPro" id="IPR001789">
    <property type="entry name" value="Sig_transdc_resp-reg_receiver"/>
</dbReference>
<dbReference type="CDD" id="cd17536">
    <property type="entry name" value="REC_YesN-like"/>
    <property type="match status" value="1"/>
</dbReference>
<keyword evidence="1" id="KW-0805">Transcription regulation</keyword>
<evidence type="ECO:0000256" key="2">
    <source>
        <dbReference type="ARBA" id="ARBA00023125"/>
    </source>
</evidence>
<keyword evidence="4" id="KW-0597">Phosphoprotein</keyword>
<name>A0A250B664_9GAMM</name>
<dbReference type="SMART" id="SM00342">
    <property type="entry name" value="HTH_ARAC"/>
    <property type="match status" value="1"/>
</dbReference>
<evidence type="ECO:0000256" key="3">
    <source>
        <dbReference type="ARBA" id="ARBA00023163"/>
    </source>
</evidence>
<dbReference type="SMART" id="SM00448">
    <property type="entry name" value="REC"/>
    <property type="match status" value="1"/>
</dbReference>
<dbReference type="RefSeq" id="WP_095848147.1">
    <property type="nucleotide sequence ID" value="NZ_CP014136.1"/>
</dbReference>
<gene>
    <name evidence="7" type="ORF">AWC35_20685</name>
</gene>
<keyword evidence="8" id="KW-1185">Reference proteome</keyword>
<dbReference type="InterPro" id="IPR018060">
    <property type="entry name" value="HTH_AraC"/>
</dbReference>
<dbReference type="PANTHER" id="PTHR43280">
    <property type="entry name" value="ARAC-FAMILY TRANSCRIPTIONAL REGULATOR"/>
    <property type="match status" value="1"/>
</dbReference>
<dbReference type="SUPFAM" id="SSF52172">
    <property type="entry name" value="CheY-like"/>
    <property type="match status" value="1"/>
</dbReference>
<evidence type="ECO:0000313" key="8">
    <source>
        <dbReference type="Proteomes" id="UP000217182"/>
    </source>
</evidence>
<dbReference type="Proteomes" id="UP000217182">
    <property type="component" value="Chromosome"/>
</dbReference>
<dbReference type="PROSITE" id="PS50110">
    <property type="entry name" value="RESPONSE_REGULATORY"/>
    <property type="match status" value="1"/>
</dbReference>
<evidence type="ECO:0000313" key="7">
    <source>
        <dbReference type="EMBL" id="ATA21566.1"/>
    </source>
</evidence>
<dbReference type="KEGG" id="gqu:AWC35_20685"/>
<dbReference type="PANTHER" id="PTHR43280:SF10">
    <property type="entry name" value="REGULATORY PROTEIN POCR"/>
    <property type="match status" value="1"/>
</dbReference>
<dbReference type="SUPFAM" id="SSF46689">
    <property type="entry name" value="Homeodomain-like"/>
    <property type="match status" value="2"/>
</dbReference>
<dbReference type="Gene3D" id="3.40.50.2300">
    <property type="match status" value="1"/>
</dbReference>
<dbReference type="PROSITE" id="PS01124">
    <property type="entry name" value="HTH_ARAC_FAMILY_2"/>
    <property type="match status" value="1"/>
</dbReference>
<sequence length="358" mass="40601">MYNIVIVEDEHIESEALRRIISRCVENSVIHEAATGKKAIQLIDQLNRIDMMFVDINIPLPNGSQVIQYLRRNNNDTKVIVTTANDDFDIVRSMLNLNVDDYLLKPVKQSTLTATIKKTLNHSDDDNAISREMKQKIAALIDACSYRQWHDYLFDTLNGKQSATPGEQNKAFSDFLEVLNQYLAGKEEKISALGKKVDNVIHEVALHGLTSHSYYRIMLAMLSISEEIFDYSFKHLNANMDFVERAKFHIEKNILKNITLDDIATHAFVSSCYLSRAFKKATGTGFSNYIANRKMAIAKSLLRFSDLKVNTIALELSYQDANYFCRIFKKETDMAPSDYRKACLPAPHAAGGQPCHAC</sequence>
<feature type="domain" description="HTH araC/xylS-type" evidence="5">
    <location>
        <begin position="244"/>
        <end position="342"/>
    </location>
</feature>
<dbReference type="GO" id="GO:0003700">
    <property type="term" value="F:DNA-binding transcription factor activity"/>
    <property type="evidence" value="ECO:0007669"/>
    <property type="project" value="InterPro"/>
</dbReference>
<dbReference type="OrthoDB" id="9814125at2"/>
<evidence type="ECO:0000259" key="5">
    <source>
        <dbReference type="PROSITE" id="PS01124"/>
    </source>
</evidence>
<accession>A0A250B664</accession>
<feature type="modified residue" description="4-aspartylphosphate" evidence="4">
    <location>
        <position position="55"/>
    </location>
</feature>
<keyword evidence="3" id="KW-0804">Transcription</keyword>
<dbReference type="Pfam" id="PF12833">
    <property type="entry name" value="HTH_18"/>
    <property type="match status" value="1"/>
</dbReference>
<protein>
    <submittedName>
        <fullName evidence="7">Two-component system response regulator</fullName>
    </submittedName>
</protein>
<dbReference type="Pfam" id="PF00072">
    <property type="entry name" value="Response_reg"/>
    <property type="match status" value="1"/>
</dbReference>
<reference evidence="7 8" key="1">
    <citation type="submission" date="2016-01" db="EMBL/GenBank/DDBJ databases">
        <authorList>
            <person name="Oliw E.H."/>
        </authorList>
    </citation>
    <scope>NUCLEOTIDE SEQUENCE [LARGE SCALE GENOMIC DNA]</scope>
    <source>
        <strain evidence="7 8">FRB97</strain>
    </source>
</reference>
<dbReference type="AlphaFoldDB" id="A0A250B664"/>
<keyword evidence="2" id="KW-0238">DNA-binding</keyword>
<dbReference type="EMBL" id="CP014136">
    <property type="protein sequence ID" value="ATA21566.1"/>
    <property type="molecule type" value="Genomic_DNA"/>
</dbReference>
<dbReference type="Gene3D" id="1.10.10.60">
    <property type="entry name" value="Homeodomain-like"/>
    <property type="match status" value="2"/>
</dbReference>
<feature type="domain" description="Response regulatory" evidence="6">
    <location>
        <begin position="3"/>
        <end position="120"/>
    </location>
</feature>